<evidence type="ECO:0000256" key="1">
    <source>
        <dbReference type="SAM" id="MobiDB-lite"/>
    </source>
</evidence>
<feature type="region of interest" description="Disordered" evidence="1">
    <location>
        <begin position="222"/>
        <end position="259"/>
    </location>
</feature>
<dbReference type="Proteomes" id="UP001189429">
    <property type="component" value="Unassembled WGS sequence"/>
</dbReference>
<proteinExistence type="predicted"/>
<accession>A0ABN9PAK6</accession>
<evidence type="ECO:0000313" key="3">
    <source>
        <dbReference type="Proteomes" id="UP001189429"/>
    </source>
</evidence>
<gene>
    <name evidence="2" type="ORF">PCOR1329_LOCUS294</name>
</gene>
<sequence length="302" mass="33856">ALDTSQHWGFLAGMQPRRDLYQLEQELRKGKCDIVISEEGRVLRVVSLCLARLTRADGRVLAELGDMKDGRLSMGCKLPGTKVRSQELPHDALRRFIRKQFAHLEPEKLVELEESLISQATREVNSEEKVSQNYGINSRAMAGLRNEFRMQIESELFSQDGSRALARSSSRTSGRFGFRRIQGESAESLQVAQYEAFAKIDPEEPDKVTVMDRPRGARLSQLQRRGCQGEGLGVQPPARARGTLRGHSCEQQRRQHGPTRLLNRPAALAETPAHDGGVRLRPASRFPRGVFLHGLLVNPPSF</sequence>
<organism evidence="2 3">
    <name type="scientific">Prorocentrum cordatum</name>
    <dbReference type="NCBI Taxonomy" id="2364126"/>
    <lineage>
        <taxon>Eukaryota</taxon>
        <taxon>Sar</taxon>
        <taxon>Alveolata</taxon>
        <taxon>Dinophyceae</taxon>
        <taxon>Prorocentrales</taxon>
        <taxon>Prorocentraceae</taxon>
        <taxon>Prorocentrum</taxon>
    </lineage>
</organism>
<protein>
    <submittedName>
        <fullName evidence="2">Uncharacterized protein</fullName>
    </submittedName>
</protein>
<dbReference type="EMBL" id="CAUYUJ010000047">
    <property type="protein sequence ID" value="CAK0788386.1"/>
    <property type="molecule type" value="Genomic_DNA"/>
</dbReference>
<reference evidence="2" key="1">
    <citation type="submission" date="2023-10" db="EMBL/GenBank/DDBJ databases">
        <authorList>
            <person name="Chen Y."/>
            <person name="Shah S."/>
            <person name="Dougan E. K."/>
            <person name="Thang M."/>
            <person name="Chan C."/>
        </authorList>
    </citation>
    <scope>NUCLEOTIDE SEQUENCE [LARGE SCALE GENOMIC DNA]</scope>
</reference>
<comment type="caution">
    <text evidence="2">The sequence shown here is derived from an EMBL/GenBank/DDBJ whole genome shotgun (WGS) entry which is preliminary data.</text>
</comment>
<feature type="non-terminal residue" evidence="2">
    <location>
        <position position="1"/>
    </location>
</feature>
<feature type="non-terminal residue" evidence="2">
    <location>
        <position position="302"/>
    </location>
</feature>
<name>A0ABN9PAK6_9DINO</name>
<evidence type="ECO:0000313" key="2">
    <source>
        <dbReference type="EMBL" id="CAK0788386.1"/>
    </source>
</evidence>
<keyword evidence="3" id="KW-1185">Reference proteome</keyword>